<dbReference type="EMBL" id="CAJPDT010000048">
    <property type="protein sequence ID" value="CAF9928092.1"/>
    <property type="molecule type" value="Genomic_DNA"/>
</dbReference>
<name>A0A8H3FN43_9LECA</name>
<comment type="caution">
    <text evidence="8">The sequence shown here is derived from an EMBL/GenBank/DDBJ whole genome shotgun (WGS) entry which is preliminary data.</text>
</comment>
<evidence type="ECO:0000259" key="7">
    <source>
        <dbReference type="PROSITE" id="PS50048"/>
    </source>
</evidence>
<dbReference type="PROSITE" id="PS50048">
    <property type="entry name" value="ZN2_CY6_FUNGAL_2"/>
    <property type="match status" value="1"/>
</dbReference>
<keyword evidence="2" id="KW-0805">Transcription regulation</keyword>
<dbReference type="InterPro" id="IPR001138">
    <property type="entry name" value="Zn2Cys6_DnaBD"/>
</dbReference>
<evidence type="ECO:0000256" key="3">
    <source>
        <dbReference type="ARBA" id="ARBA00023125"/>
    </source>
</evidence>
<feature type="compositionally biased region" description="Basic and acidic residues" evidence="6">
    <location>
        <begin position="59"/>
        <end position="70"/>
    </location>
</feature>
<evidence type="ECO:0000313" key="9">
    <source>
        <dbReference type="Proteomes" id="UP000664534"/>
    </source>
</evidence>
<evidence type="ECO:0000256" key="5">
    <source>
        <dbReference type="ARBA" id="ARBA00023242"/>
    </source>
</evidence>
<dbReference type="AlphaFoldDB" id="A0A8H3FN43"/>
<evidence type="ECO:0000256" key="2">
    <source>
        <dbReference type="ARBA" id="ARBA00023015"/>
    </source>
</evidence>
<dbReference type="PANTHER" id="PTHR47540:SF4">
    <property type="entry name" value="TRANSCRIPTION FACTOR RGLT"/>
    <property type="match status" value="1"/>
</dbReference>
<evidence type="ECO:0000313" key="8">
    <source>
        <dbReference type="EMBL" id="CAF9928092.1"/>
    </source>
</evidence>
<gene>
    <name evidence="8" type="ORF">IMSHALPRED_007380</name>
</gene>
<keyword evidence="9" id="KW-1185">Reference proteome</keyword>
<feature type="compositionally biased region" description="Basic residues" evidence="6">
    <location>
        <begin position="46"/>
        <end position="58"/>
    </location>
</feature>
<dbReference type="GO" id="GO:0008270">
    <property type="term" value="F:zinc ion binding"/>
    <property type="evidence" value="ECO:0007669"/>
    <property type="project" value="InterPro"/>
</dbReference>
<dbReference type="CDD" id="cd00067">
    <property type="entry name" value="GAL4"/>
    <property type="match status" value="1"/>
</dbReference>
<dbReference type="GO" id="GO:0005634">
    <property type="term" value="C:nucleus"/>
    <property type="evidence" value="ECO:0007669"/>
    <property type="project" value="UniProtKB-SubCell"/>
</dbReference>
<comment type="subcellular location">
    <subcellularLocation>
        <location evidence="1">Nucleus</location>
    </subcellularLocation>
</comment>
<reference evidence="8" key="1">
    <citation type="submission" date="2021-03" db="EMBL/GenBank/DDBJ databases">
        <authorList>
            <person name="Tagirdzhanova G."/>
        </authorList>
    </citation>
    <scope>NUCLEOTIDE SEQUENCE</scope>
</reference>
<evidence type="ECO:0000256" key="4">
    <source>
        <dbReference type="ARBA" id="ARBA00023163"/>
    </source>
</evidence>
<evidence type="ECO:0000256" key="6">
    <source>
        <dbReference type="SAM" id="MobiDB-lite"/>
    </source>
</evidence>
<dbReference type="GO" id="GO:0045944">
    <property type="term" value="P:positive regulation of transcription by RNA polymerase II"/>
    <property type="evidence" value="ECO:0007669"/>
    <property type="project" value="TreeGrafter"/>
</dbReference>
<dbReference type="Proteomes" id="UP000664534">
    <property type="component" value="Unassembled WGS sequence"/>
</dbReference>
<dbReference type="OrthoDB" id="4356994at2759"/>
<proteinExistence type="predicted"/>
<dbReference type="InterPro" id="IPR051711">
    <property type="entry name" value="Stress_Response_Reg"/>
</dbReference>
<keyword evidence="4" id="KW-0804">Transcription</keyword>
<organism evidence="8 9">
    <name type="scientific">Imshaugia aleurites</name>
    <dbReference type="NCBI Taxonomy" id="172621"/>
    <lineage>
        <taxon>Eukaryota</taxon>
        <taxon>Fungi</taxon>
        <taxon>Dikarya</taxon>
        <taxon>Ascomycota</taxon>
        <taxon>Pezizomycotina</taxon>
        <taxon>Lecanoromycetes</taxon>
        <taxon>OSLEUM clade</taxon>
        <taxon>Lecanoromycetidae</taxon>
        <taxon>Lecanorales</taxon>
        <taxon>Lecanorineae</taxon>
        <taxon>Parmeliaceae</taxon>
        <taxon>Imshaugia</taxon>
    </lineage>
</organism>
<keyword evidence="5" id="KW-0539">Nucleus</keyword>
<feature type="region of interest" description="Disordered" evidence="6">
    <location>
        <begin position="24"/>
        <end position="79"/>
    </location>
</feature>
<dbReference type="PROSITE" id="PS00463">
    <property type="entry name" value="ZN2_CY6_FUNGAL_1"/>
    <property type="match status" value="1"/>
</dbReference>
<protein>
    <recommendedName>
        <fullName evidence="7">Zn(2)-C6 fungal-type domain-containing protein</fullName>
    </recommendedName>
</protein>
<dbReference type="SMART" id="SM00066">
    <property type="entry name" value="GAL4"/>
    <property type="match status" value="1"/>
</dbReference>
<sequence>MNASTVPSKDKTLSACDECRSRKLKCSGEPAGCSRCKSENTTCHYSQKKTMGRPRKRRREEAGDTADRDGNTGASEGLNVDAADAGSQDLDLATFSGNEPGLGNEGFHSSGRSFESQDTIGCEAGIVPALPNTQSFSFDLPEDLASNLEQGFPAWDPPQDLSQPFPTLFNFPPQLRTPPDVPERLENYNYTAENAVIGCSCLSNLYSMLGKFQSLPEPSFPYSMGVLRRAVALSYSVVACTNCSKAYNTALQNSMLLGTLVQLLIMEYAKLLKHIDEKSKQAEKIVFRLGDPSSLFDSRHTGLPDCPMAINVDLSGDEWRTLARKAVTQEVVGNSQGSGGLFGLVQEMKDRQPLWRERFSEGKCTACRSADHEKSAESSDHICVQMVYIDNLQRSLESLGL</sequence>
<evidence type="ECO:0000256" key="1">
    <source>
        <dbReference type="ARBA" id="ARBA00004123"/>
    </source>
</evidence>
<dbReference type="Pfam" id="PF00172">
    <property type="entry name" value="Zn_clus"/>
    <property type="match status" value="1"/>
</dbReference>
<keyword evidence="3" id="KW-0238">DNA-binding</keyword>
<feature type="domain" description="Zn(2)-C6 fungal-type" evidence="7">
    <location>
        <begin position="15"/>
        <end position="45"/>
    </location>
</feature>
<dbReference type="SUPFAM" id="SSF57701">
    <property type="entry name" value="Zn2/Cys6 DNA-binding domain"/>
    <property type="match status" value="1"/>
</dbReference>
<dbReference type="PANTHER" id="PTHR47540">
    <property type="entry name" value="THIAMINE REPRESSIBLE GENES REGULATORY PROTEIN THI5"/>
    <property type="match status" value="1"/>
</dbReference>
<dbReference type="Gene3D" id="4.10.240.10">
    <property type="entry name" value="Zn(2)-C6 fungal-type DNA-binding domain"/>
    <property type="match status" value="1"/>
</dbReference>
<accession>A0A8H3FN43</accession>
<dbReference type="GO" id="GO:0000981">
    <property type="term" value="F:DNA-binding transcription factor activity, RNA polymerase II-specific"/>
    <property type="evidence" value="ECO:0007669"/>
    <property type="project" value="InterPro"/>
</dbReference>
<dbReference type="GO" id="GO:0043565">
    <property type="term" value="F:sequence-specific DNA binding"/>
    <property type="evidence" value="ECO:0007669"/>
    <property type="project" value="TreeGrafter"/>
</dbReference>
<dbReference type="InterPro" id="IPR036864">
    <property type="entry name" value="Zn2-C6_fun-type_DNA-bd_sf"/>
</dbReference>